<dbReference type="PANTHER" id="PTHR45774">
    <property type="entry name" value="BTB/POZ DOMAIN-CONTAINING"/>
    <property type="match status" value="1"/>
</dbReference>
<evidence type="ECO:0000313" key="3">
    <source>
        <dbReference type="EMBL" id="KAL2742841.1"/>
    </source>
</evidence>
<evidence type="ECO:0000259" key="2">
    <source>
        <dbReference type="Pfam" id="PF07707"/>
    </source>
</evidence>
<dbReference type="Pfam" id="PF07707">
    <property type="entry name" value="BACK"/>
    <property type="match status" value="1"/>
</dbReference>
<sequence>MGSHVSIRDMRLLVGFIGFFKMTESSTKLTKKMIDLFRSVDDTRCIGYTETEKTWENIREALLRNRISLKVTAIRLSSKNMSEVLPLVVSDENTSDIDPRNMVNLEVGLPGDTWWYRVERERLAKKCEWFRAMLMGPMAPERTDPPPLVTIKHFEKRAFDHFLRYLNDEPIIFQSVSTARATLDVAHQYLCSDLARFAINYLEENLDSSTVLEIYENLNLYANSLSPSTSQDNDMEESSNRPSAPPASEDEASEIAAACTELLLRCLSVIDADPSTVLLQERFEELNAKEIKEIACRDTLRLPNEAILFAALDRWAASNCRKHGIEPTSSNKRASLSDEVWYSVRYLLMTDREFIDGPMAHGILTSKESAFIFAKILGHPGKEEANISTSNPLSRLTNTPRIGTVTYHNQSCSMLKSEMKLSPNDELHCTNVEKQEYNSSAFSNKMKALVDQLSIAEKEYNRRRGDLASDHMEVNIESREICRLQPIENDRKRKYETQKFRGKQSIFKRLEEPAPRSIYRSIPDYHRNPHKWTKYNLDDVSNEDMTDRSNTHAALSFLRELKARKMQERKLKNKMDIDETITDANDSNVSFKSIQVQSTSKVEFKKPKPRSIKSENSSTVIVNPEDKPTFRNCKVIMPEYVVGQKQIKKAKKNRIPQNICPSTKIKLDHLQELD</sequence>
<keyword evidence="4" id="KW-1185">Reference proteome</keyword>
<protein>
    <submittedName>
        <fullName evidence="3">BTB/POZ domain-containing protein 6-A isoform X2</fullName>
    </submittedName>
</protein>
<evidence type="ECO:0000313" key="4">
    <source>
        <dbReference type="Proteomes" id="UP001607303"/>
    </source>
</evidence>
<feature type="region of interest" description="Disordered" evidence="1">
    <location>
        <begin position="226"/>
        <end position="251"/>
    </location>
</feature>
<accession>A0ABD2CCP9</accession>
<dbReference type="PANTHER" id="PTHR45774:SF4">
    <property type="entry name" value="AXUNDEAD, ISOFORM F"/>
    <property type="match status" value="1"/>
</dbReference>
<dbReference type="Gene3D" id="3.30.710.10">
    <property type="entry name" value="Potassium Channel Kv1.1, Chain A"/>
    <property type="match status" value="1"/>
</dbReference>
<dbReference type="SUPFAM" id="SSF54695">
    <property type="entry name" value="POZ domain"/>
    <property type="match status" value="1"/>
</dbReference>
<gene>
    <name evidence="3" type="ORF">V1477_008330</name>
</gene>
<dbReference type="EMBL" id="JAYRBN010000056">
    <property type="protein sequence ID" value="KAL2742841.1"/>
    <property type="molecule type" value="Genomic_DNA"/>
</dbReference>
<dbReference type="Gene3D" id="1.25.40.420">
    <property type="match status" value="1"/>
</dbReference>
<evidence type="ECO:0000256" key="1">
    <source>
        <dbReference type="SAM" id="MobiDB-lite"/>
    </source>
</evidence>
<feature type="domain" description="BACK" evidence="2">
    <location>
        <begin position="258"/>
        <end position="321"/>
    </location>
</feature>
<comment type="caution">
    <text evidence="3">The sequence shown here is derived from an EMBL/GenBank/DDBJ whole genome shotgun (WGS) entry which is preliminary data.</text>
</comment>
<proteinExistence type="predicted"/>
<dbReference type="AlphaFoldDB" id="A0ABD2CCP9"/>
<dbReference type="Proteomes" id="UP001607303">
    <property type="component" value="Unassembled WGS sequence"/>
</dbReference>
<name>A0ABD2CCP9_VESMC</name>
<dbReference type="InterPro" id="IPR011705">
    <property type="entry name" value="BACK"/>
</dbReference>
<dbReference type="Pfam" id="PF15264">
    <property type="entry name" value="TSSC4"/>
    <property type="match status" value="1"/>
</dbReference>
<dbReference type="InterPro" id="IPR011333">
    <property type="entry name" value="SKP1/BTB/POZ_sf"/>
</dbReference>
<dbReference type="InterPro" id="IPR029338">
    <property type="entry name" value="TSSC4"/>
</dbReference>
<reference evidence="3 4" key="1">
    <citation type="journal article" date="2024" name="Ann. Entomol. Soc. Am.">
        <title>Genomic analyses of the southern and eastern yellowjacket wasps (Hymenoptera: Vespidae) reveal evolutionary signatures of social life.</title>
        <authorList>
            <person name="Catto M.A."/>
            <person name="Caine P.B."/>
            <person name="Orr S.E."/>
            <person name="Hunt B.G."/>
            <person name="Goodisman M.A.D."/>
        </authorList>
    </citation>
    <scope>NUCLEOTIDE SEQUENCE [LARGE SCALE GENOMIC DNA]</scope>
    <source>
        <strain evidence="3">232</strain>
        <tissue evidence="3">Head and thorax</tissue>
    </source>
</reference>
<organism evidence="3 4">
    <name type="scientific">Vespula maculifrons</name>
    <name type="common">Eastern yellow jacket</name>
    <name type="synonym">Wasp</name>
    <dbReference type="NCBI Taxonomy" id="7453"/>
    <lineage>
        <taxon>Eukaryota</taxon>
        <taxon>Metazoa</taxon>
        <taxon>Ecdysozoa</taxon>
        <taxon>Arthropoda</taxon>
        <taxon>Hexapoda</taxon>
        <taxon>Insecta</taxon>
        <taxon>Pterygota</taxon>
        <taxon>Neoptera</taxon>
        <taxon>Endopterygota</taxon>
        <taxon>Hymenoptera</taxon>
        <taxon>Apocrita</taxon>
        <taxon>Aculeata</taxon>
        <taxon>Vespoidea</taxon>
        <taxon>Vespidae</taxon>
        <taxon>Vespinae</taxon>
        <taxon>Vespula</taxon>
    </lineage>
</organism>